<dbReference type="Gene3D" id="3.40.1360.10">
    <property type="match status" value="1"/>
</dbReference>
<name>A0A9D1KWS2_9FIRM</name>
<dbReference type="PROSITE" id="PS50880">
    <property type="entry name" value="TOPRIM"/>
    <property type="match status" value="1"/>
</dbReference>
<dbReference type="Pfam" id="PF10410">
    <property type="entry name" value="DnaB_bind"/>
    <property type="match status" value="1"/>
</dbReference>
<dbReference type="GO" id="GO:0006269">
    <property type="term" value="P:DNA replication, synthesis of primer"/>
    <property type="evidence" value="ECO:0007669"/>
    <property type="project" value="TreeGrafter"/>
</dbReference>
<dbReference type="GO" id="GO:0016779">
    <property type="term" value="F:nucleotidyltransferase activity"/>
    <property type="evidence" value="ECO:0007669"/>
    <property type="project" value="InterPro"/>
</dbReference>
<dbReference type="InterPro" id="IPR019475">
    <property type="entry name" value="DNA_primase_DnaB-bd"/>
</dbReference>
<dbReference type="Gene3D" id="3.90.980.10">
    <property type="entry name" value="DNA primase, catalytic core, N-terminal domain"/>
    <property type="match status" value="1"/>
</dbReference>
<feature type="non-terminal residue" evidence="2">
    <location>
        <position position="1"/>
    </location>
</feature>
<feature type="domain" description="Toprim" evidence="1">
    <location>
        <begin position="97"/>
        <end position="178"/>
    </location>
</feature>
<protein>
    <submittedName>
        <fullName evidence="2">DNA primase</fullName>
    </submittedName>
</protein>
<dbReference type="InterPro" id="IPR050219">
    <property type="entry name" value="DnaG_primase"/>
</dbReference>
<dbReference type="Pfam" id="PF08275">
    <property type="entry name" value="DNAG_N"/>
    <property type="match status" value="1"/>
</dbReference>
<dbReference type="InterPro" id="IPR034151">
    <property type="entry name" value="TOPRIM_DnaG_bac"/>
</dbReference>
<comment type="caution">
    <text evidence="2">The sequence shown here is derived from an EMBL/GenBank/DDBJ whole genome shotgun (WGS) entry which is preliminary data.</text>
</comment>
<dbReference type="CDD" id="cd03364">
    <property type="entry name" value="TOPRIM_DnaG_primases"/>
    <property type="match status" value="1"/>
</dbReference>
<dbReference type="Gene3D" id="1.10.860.10">
    <property type="entry name" value="DNAb Helicase, Chain A"/>
    <property type="match status" value="1"/>
</dbReference>
<dbReference type="InterPro" id="IPR016136">
    <property type="entry name" value="DNA_helicase_N/primase_C"/>
</dbReference>
<dbReference type="InterPro" id="IPR036185">
    <property type="entry name" value="DNA_heli_DnaB-like_N_sf"/>
</dbReference>
<evidence type="ECO:0000313" key="2">
    <source>
        <dbReference type="EMBL" id="HIU03546.1"/>
    </source>
</evidence>
<sequence length="432" mass="49508">SNPYGDDLYRYLKKMNYPDELIKASGLVSFDEKRGAKDRFWNRAMFPIMDVNNKVIGFGGRVLGDGLPKYVNSPETELFDKSRNLYGLNFARSSRRPNIILCEGYMDVISMHQAGFTNAVASLGTALTSQHCTLLKRYTDEAVLAYDSDNAGIKAAMRAIPLLRAAGIRAKVLHMDPYKDPDEFIKNLGTDAFQERIDQAQNSFMFEISVLERNYDLNEPDEKTRFFQETAKKLLIFDQELERKNYIEAISRQFGIQFEDLNRLVNRYGVTLPERTASVDAKRPERGRAVGPERDGKEGVLAAQKLILTWLGNEPAIYPVVRTYLSPEDFEDPLYRKICSLAYEQLDGDKKVNPARIIAEFEEKEEQSQAAAVFHARLPEGDKASREKALRETIIRIRRNHLDEMSRHVKDLNELQQIIKMKSQLQHLNISL</sequence>
<dbReference type="SUPFAM" id="SSF48024">
    <property type="entry name" value="N-terminal domain of DnaB helicase"/>
    <property type="match status" value="1"/>
</dbReference>
<gene>
    <name evidence="2" type="ORF">IAB63_09880</name>
</gene>
<dbReference type="GO" id="GO:0003678">
    <property type="term" value="F:DNA helicase activity"/>
    <property type="evidence" value="ECO:0007669"/>
    <property type="project" value="InterPro"/>
</dbReference>
<evidence type="ECO:0000313" key="3">
    <source>
        <dbReference type="Proteomes" id="UP000824164"/>
    </source>
</evidence>
<dbReference type="InterPro" id="IPR006171">
    <property type="entry name" value="TOPRIM_dom"/>
</dbReference>
<dbReference type="FunFam" id="3.40.1360.10:FF:000002">
    <property type="entry name" value="DNA primase"/>
    <property type="match status" value="1"/>
</dbReference>
<dbReference type="SMART" id="SM00493">
    <property type="entry name" value="TOPRIM"/>
    <property type="match status" value="1"/>
</dbReference>
<organism evidence="2 3">
    <name type="scientific">Candidatus Onthocola gallistercoris</name>
    <dbReference type="NCBI Taxonomy" id="2840876"/>
    <lineage>
        <taxon>Bacteria</taxon>
        <taxon>Bacillati</taxon>
        <taxon>Bacillota</taxon>
        <taxon>Bacilli</taxon>
        <taxon>Candidatus Onthocola</taxon>
    </lineage>
</organism>
<dbReference type="Pfam" id="PF13155">
    <property type="entry name" value="Toprim_2"/>
    <property type="match status" value="1"/>
</dbReference>
<dbReference type="PANTHER" id="PTHR30313">
    <property type="entry name" value="DNA PRIMASE"/>
    <property type="match status" value="1"/>
</dbReference>
<dbReference type="GO" id="GO:0005737">
    <property type="term" value="C:cytoplasm"/>
    <property type="evidence" value="ECO:0007669"/>
    <property type="project" value="TreeGrafter"/>
</dbReference>
<proteinExistence type="predicted"/>
<reference evidence="2" key="2">
    <citation type="journal article" date="2021" name="PeerJ">
        <title>Extensive microbial diversity within the chicken gut microbiome revealed by metagenomics and culture.</title>
        <authorList>
            <person name="Gilroy R."/>
            <person name="Ravi A."/>
            <person name="Getino M."/>
            <person name="Pursley I."/>
            <person name="Horton D.L."/>
            <person name="Alikhan N.F."/>
            <person name="Baker D."/>
            <person name="Gharbi K."/>
            <person name="Hall N."/>
            <person name="Watson M."/>
            <person name="Adriaenssens E.M."/>
            <person name="Foster-Nyarko E."/>
            <person name="Jarju S."/>
            <person name="Secka A."/>
            <person name="Antonio M."/>
            <person name="Oren A."/>
            <person name="Chaudhuri R.R."/>
            <person name="La Ragione R."/>
            <person name="Hildebrand F."/>
            <person name="Pallen M.J."/>
        </authorList>
    </citation>
    <scope>NUCLEOTIDE SEQUENCE</scope>
    <source>
        <strain evidence="2">CHK187-14744</strain>
    </source>
</reference>
<dbReference type="GO" id="GO:0005524">
    <property type="term" value="F:ATP binding"/>
    <property type="evidence" value="ECO:0007669"/>
    <property type="project" value="InterPro"/>
</dbReference>
<dbReference type="SUPFAM" id="SSF56731">
    <property type="entry name" value="DNA primase core"/>
    <property type="match status" value="1"/>
</dbReference>
<dbReference type="Proteomes" id="UP000824164">
    <property type="component" value="Unassembled WGS sequence"/>
</dbReference>
<reference evidence="2" key="1">
    <citation type="submission" date="2020-10" db="EMBL/GenBank/DDBJ databases">
        <authorList>
            <person name="Gilroy R."/>
        </authorList>
    </citation>
    <scope>NUCLEOTIDE SEQUENCE</scope>
    <source>
        <strain evidence="2">CHK187-14744</strain>
    </source>
</reference>
<dbReference type="InterPro" id="IPR013264">
    <property type="entry name" value="DNAG_N"/>
</dbReference>
<dbReference type="AlphaFoldDB" id="A0A9D1KWS2"/>
<evidence type="ECO:0000259" key="1">
    <source>
        <dbReference type="PROSITE" id="PS50880"/>
    </source>
</evidence>
<dbReference type="PANTHER" id="PTHR30313:SF2">
    <property type="entry name" value="DNA PRIMASE"/>
    <property type="match status" value="1"/>
</dbReference>
<accession>A0A9D1KWS2</accession>
<dbReference type="InterPro" id="IPR037068">
    <property type="entry name" value="DNA_primase_core_N_sf"/>
</dbReference>
<dbReference type="EMBL" id="DVLT01000059">
    <property type="protein sequence ID" value="HIU03546.1"/>
    <property type="molecule type" value="Genomic_DNA"/>
</dbReference>